<dbReference type="HOGENOM" id="CLU_3158857_0_0_4"/>
<evidence type="ECO:0000313" key="2">
    <source>
        <dbReference type="Proteomes" id="UP000002372"/>
    </source>
</evidence>
<gene>
    <name evidence="1" type="ordered locus">THI_1814</name>
</gene>
<dbReference type="Proteomes" id="UP000002372">
    <property type="component" value="Chromosome"/>
</dbReference>
<name>D6CT64_THIA3</name>
<dbReference type="KEGG" id="thi:THI_1814"/>
<dbReference type="AlphaFoldDB" id="D6CT64"/>
<sequence>MHQNELNRTEKVHESFRHVFGAFSAVCKPRLFSWWEALGFKRSGHAFC</sequence>
<dbReference type="EMBL" id="FP475956">
    <property type="protein sequence ID" value="CAZ88483.1"/>
    <property type="molecule type" value="Genomic_DNA"/>
</dbReference>
<reference key="1">
    <citation type="submission" date="2009-07" db="EMBL/GenBank/DDBJ databases">
        <authorList>
            <person name="Genoscope - CEA"/>
        </authorList>
    </citation>
    <scope>NUCLEOTIDE SEQUENCE</scope>
    <source>
        <strain>3As</strain>
    </source>
</reference>
<proteinExistence type="predicted"/>
<organism evidence="1 2">
    <name type="scientific">Thiomonas arsenitoxydans (strain DSM 22701 / CIP 110005 / 3As)</name>
    <dbReference type="NCBI Taxonomy" id="426114"/>
    <lineage>
        <taxon>Bacteria</taxon>
        <taxon>Pseudomonadati</taxon>
        <taxon>Pseudomonadota</taxon>
        <taxon>Betaproteobacteria</taxon>
        <taxon>Burkholderiales</taxon>
        <taxon>Thiomonas</taxon>
    </lineage>
</organism>
<protein>
    <submittedName>
        <fullName evidence="1">Uncharacterized protein</fullName>
    </submittedName>
</protein>
<accession>D6CT64</accession>
<reference evidence="2" key="2">
    <citation type="journal article" date="2010" name="PLoS Genet.">
        <title>Structure, function, and evolution of the Thiomonas spp. genome.</title>
        <authorList>
            <person name="Arsene-Ploetze F."/>
            <person name="Koechler S."/>
            <person name="Marchal M."/>
            <person name="Coppee J.Y."/>
            <person name="Chandler M."/>
            <person name="Bonnefoy V."/>
            <person name="Brochier-Armanet C."/>
            <person name="Barakat M."/>
            <person name="Barbe V."/>
            <person name="Battaglia-Brunet F."/>
            <person name="Bruneel O."/>
            <person name="Bryan C.G."/>
            <person name="Cleiss-Arnold J."/>
            <person name="Cruveiller S."/>
            <person name="Erhardt M."/>
            <person name="Heinrich-Salmeron A."/>
            <person name="Hommais F."/>
            <person name="Joulian C."/>
            <person name="Krin E."/>
            <person name="Lieutaud A."/>
            <person name="Lievremont D."/>
            <person name="Michel C."/>
            <person name="Muller D."/>
            <person name="Ortet P."/>
            <person name="Proux C."/>
            <person name="Siguier P."/>
            <person name="Roche D."/>
            <person name="Rouy Z."/>
            <person name="Salvignol G."/>
            <person name="Slyemi D."/>
            <person name="Talla E."/>
            <person name="Weiss S."/>
            <person name="Weissenbach J."/>
            <person name="Medigue C."/>
            <person name="Bertin P.N."/>
        </authorList>
    </citation>
    <scope>NUCLEOTIDE SEQUENCE [LARGE SCALE GENOMIC DNA]</scope>
    <source>
        <strain evidence="2">DSM 22701 / CIP 110005 / 3As</strain>
    </source>
</reference>
<evidence type="ECO:0000313" key="1">
    <source>
        <dbReference type="EMBL" id="CAZ88483.1"/>
    </source>
</evidence>